<keyword evidence="4" id="KW-1185">Reference proteome</keyword>
<feature type="domain" description="TadE-like" evidence="2">
    <location>
        <begin position="12"/>
        <end position="54"/>
    </location>
</feature>
<sequence length="134" mass="14054">MELLFRGQRDLGAAAVEFALVALMLVMILFGTIEFGRFWMIQSSLSQIAREGVREMAINGQEGPTSANKLMADRVLALNLEVAPAVSADAPGGKCSVGETATAVITASGVSTMTGIDFWGAIDLKGKAEMRCGG</sequence>
<protein>
    <submittedName>
        <fullName evidence="3">Pilus assembly protein</fullName>
    </submittedName>
</protein>
<dbReference type="InterPro" id="IPR012495">
    <property type="entry name" value="TadE-like_dom"/>
</dbReference>
<proteinExistence type="predicted"/>
<evidence type="ECO:0000256" key="1">
    <source>
        <dbReference type="SAM" id="Phobius"/>
    </source>
</evidence>
<dbReference type="Proteomes" id="UP001056455">
    <property type="component" value="Chromosome"/>
</dbReference>
<gene>
    <name evidence="3" type="ORF">NF556_07525</name>
</gene>
<accession>A0ABY4YXL0</accession>
<evidence type="ECO:0000313" key="3">
    <source>
        <dbReference type="EMBL" id="USQ81490.1"/>
    </source>
</evidence>
<dbReference type="EMBL" id="CP099489">
    <property type="protein sequence ID" value="USQ81490.1"/>
    <property type="molecule type" value="Genomic_DNA"/>
</dbReference>
<name>A0ABY4YXL0_9MICO</name>
<reference evidence="3" key="1">
    <citation type="submission" date="2022-06" db="EMBL/GenBank/DDBJ databases">
        <title>Ornithinimicrobium HY1793.</title>
        <authorList>
            <person name="Huang Y."/>
        </authorList>
    </citation>
    <scope>NUCLEOTIDE SEQUENCE</scope>
    <source>
        <strain evidence="3">HY1793</strain>
    </source>
</reference>
<dbReference type="RefSeq" id="WP_252595004.1">
    <property type="nucleotide sequence ID" value="NZ_CP099489.1"/>
</dbReference>
<dbReference type="Pfam" id="PF07811">
    <property type="entry name" value="TadE"/>
    <property type="match status" value="1"/>
</dbReference>
<keyword evidence="1" id="KW-0812">Transmembrane</keyword>
<evidence type="ECO:0000313" key="4">
    <source>
        <dbReference type="Proteomes" id="UP001056455"/>
    </source>
</evidence>
<organism evidence="3 4">
    <name type="scientific">Ornithinimicrobium faecis</name>
    <dbReference type="NCBI Taxonomy" id="2934158"/>
    <lineage>
        <taxon>Bacteria</taxon>
        <taxon>Bacillati</taxon>
        <taxon>Actinomycetota</taxon>
        <taxon>Actinomycetes</taxon>
        <taxon>Micrococcales</taxon>
        <taxon>Ornithinimicrobiaceae</taxon>
        <taxon>Ornithinimicrobium</taxon>
    </lineage>
</organism>
<evidence type="ECO:0000259" key="2">
    <source>
        <dbReference type="Pfam" id="PF07811"/>
    </source>
</evidence>
<keyword evidence="1" id="KW-0472">Membrane</keyword>
<keyword evidence="1" id="KW-1133">Transmembrane helix</keyword>
<feature type="transmembrane region" description="Helical" evidence="1">
    <location>
        <begin position="12"/>
        <end position="33"/>
    </location>
</feature>